<protein>
    <submittedName>
        <fullName evidence="1">LADA_0A06502g1_1</fullName>
    </submittedName>
</protein>
<dbReference type="EMBL" id="LT598460">
    <property type="protein sequence ID" value="SCU78615.1"/>
    <property type="molecule type" value="Genomic_DNA"/>
</dbReference>
<dbReference type="Proteomes" id="UP000190274">
    <property type="component" value="Chromosome A"/>
</dbReference>
<evidence type="ECO:0000313" key="1">
    <source>
        <dbReference type="EMBL" id="SCU78615.1"/>
    </source>
</evidence>
<dbReference type="OrthoDB" id="4036276at2759"/>
<name>A0A1G4IPH4_9SACH</name>
<gene>
    <name evidence="1" type="ORF">LADA_0A06502G</name>
</gene>
<organism evidence="1 2">
    <name type="scientific">Lachancea dasiensis</name>
    <dbReference type="NCBI Taxonomy" id="1072105"/>
    <lineage>
        <taxon>Eukaryota</taxon>
        <taxon>Fungi</taxon>
        <taxon>Dikarya</taxon>
        <taxon>Ascomycota</taxon>
        <taxon>Saccharomycotina</taxon>
        <taxon>Saccharomycetes</taxon>
        <taxon>Saccharomycetales</taxon>
        <taxon>Saccharomycetaceae</taxon>
        <taxon>Lachancea</taxon>
    </lineage>
</organism>
<keyword evidence="2" id="KW-1185">Reference proteome</keyword>
<dbReference type="AlphaFoldDB" id="A0A1G4IPH4"/>
<evidence type="ECO:0000313" key="2">
    <source>
        <dbReference type="Proteomes" id="UP000190274"/>
    </source>
</evidence>
<dbReference type="STRING" id="1266660.A0A1G4IPH4"/>
<proteinExistence type="predicted"/>
<sequence length="237" mass="26687">MADSAAPLPSQLDQQRDRLVQQRDALFSQVAQLEARVLHAKYDALPLPPSVTSLRALQKFYPLLDIQSFDAEEANRFAVTFVVAGVTVSFRYVTCQGRVESLQVLNVLPSRVPLQRLILHCQQTCNLAFLLSGCYEYARLLDARSQLWKRLSREHPYLACSARSPNTLILENSAYALSLQIHYRIVFDRLPFPSSLLSVTLSNGPQHIPHANDICTGLVREYGIDHGLQQFIKAVLL</sequence>
<accession>A0A1G4IPH4</accession>
<reference evidence="1 2" key="1">
    <citation type="submission" date="2016-03" db="EMBL/GenBank/DDBJ databases">
        <authorList>
            <person name="Devillers H."/>
        </authorList>
    </citation>
    <scope>NUCLEOTIDE SEQUENCE [LARGE SCALE GENOMIC DNA]</scope>
    <source>
        <strain evidence="1">CBS 10888</strain>
    </source>
</reference>